<accession>A0A5P8KET4</accession>
<name>A0A5P8KET4_9ACTN</name>
<evidence type="ECO:0000256" key="3">
    <source>
        <dbReference type="ARBA" id="ARBA00023163"/>
    </source>
</evidence>
<dbReference type="InterPro" id="IPR036388">
    <property type="entry name" value="WH-like_DNA-bd_sf"/>
</dbReference>
<dbReference type="SUPFAM" id="SSF48008">
    <property type="entry name" value="GntR ligand-binding domain-like"/>
    <property type="match status" value="1"/>
</dbReference>
<dbReference type="Pfam" id="PF00392">
    <property type="entry name" value="GntR"/>
    <property type="match status" value="1"/>
</dbReference>
<dbReference type="EMBL" id="CP045096">
    <property type="protein sequence ID" value="QFR01662.1"/>
    <property type="molecule type" value="Genomic_DNA"/>
</dbReference>
<proteinExistence type="predicted"/>
<dbReference type="InterPro" id="IPR036390">
    <property type="entry name" value="WH_DNA-bd_sf"/>
</dbReference>
<feature type="domain" description="HTH gntR-type" evidence="4">
    <location>
        <begin position="46"/>
        <end position="113"/>
    </location>
</feature>
<evidence type="ECO:0000256" key="1">
    <source>
        <dbReference type="ARBA" id="ARBA00023015"/>
    </source>
</evidence>
<dbReference type="PANTHER" id="PTHR43537">
    <property type="entry name" value="TRANSCRIPTIONAL REGULATOR, GNTR FAMILY"/>
    <property type="match status" value="1"/>
</dbReference>
<dbReference type="Pfam" id="PF07729">
    <property type="entry name" value="FCD"/>
    <property type="match status" value="1"/>
</dbReference>
<dbReference type="SMART" id="SM00345">
    <property type="entry name" value="HTH_GNTR"/>
    <property type="match status" value="1"/>
</dbReference>
<evidence type="ECO:0000313" key="5">
    <source>
        <dbReference type="EMBL" id="QFR01662.1"/>
    </source>
</evidence>
<dbReference type="Gene3D" id="1.10.10.10">
    <property type="entry name" value="Winged helix-like DNA-binding domain superfamily/Winged helix DNA-binding domain"/>
    <property type="match status" value="1"/>
</dbReference>
<evidence type="ECO:0000313" key="6">
    <source>
        <dbReference type="Proteomes" id="UP000327294"/>
    </source>
</evidence>
<keyword evidence="3" id="KW-0804">Transcription</keyword>
<dbReference type="InterPro" id="IPR000524">
    <property type="entry name" value="Tscrpt_reg_HTH_GntR"/>
</dbReference>
<dbReference type="GO" id="GO:0003700">
    <property type="term" value="F:DNA-binding transcription factor activity"/>
    <property type="evidence" value="ECO:0007669"/>
    <property type="project" value="InterPro"/>
</dbReference>
<dbReference type="InterPro" id="IPR011711">
    <property type="entry name" value="GntR_C"/>
</dbReference>
<dbReference type="InterPro" id="IPR008920">
    <property type="entry name" value="TF_FadR/GntR_C"/>
</dbReference>
<dbReference type="KEGG" id="sphv:F9278_41925"/>
<dbReference type="AlphaFoldDB" id="A0A5P8KET4"/>
<gene>
    <name evidence="5" type="ORF">F9278_41925</name>
</gene>
<dbReference type="Proteomes" id="UP000327294">
    <property type="component" value="Chromosome"/>
</dbReference>
<organism evidence="5 6">
    <name type="scientific">Streptomyces phaeolivaceus</name>
    <dbReference type="NCBI Taxonomy" id="2653200"/>
    <lineage>
        <taxon>Bacteria</taxon>
        <taxon>Bacillati</taxon>
        <taxon>Actinomycetota</taxon>
        <taxon>Actinomycetes</taxon>
        <taxon>Kitasatosporales</taxon>
        <taxon>Streptomycetaceae</taxon>
        <taxon>Streptomyces</taxon>
    </lineage>
</organism>
<sequence>MSPEGRRPRIWLDVGPSSPDPAGIVAVCLQSTMGTAMVTLPPMPAHTRADQAIAILRDVILSGSLAPGTPLRETQLSQELAISRGSLREALQRLEEEGLVQRQAFRGSYVAEVSADTVTQIEQLRTVLEPYAAITALDELRHGEGHQALIDAVEALEKAAQAEDAAQSIDAHLAVHRAIYAATQNQVLLDIWTSWQNQMRLFMALDHRRLGSLTDIATSHRTLLTVIESGDKRAIRREFARHIQPEAVTEDFRTG</sequence>
<dbReference type="Gene3D" id="1.20.120.530">
    <property type="entry name" value="GntR ligand-binding domain-like"/>
    <property type="match status" value="1"/>
</dbReference>
<dbReference type="SUPFAM" id="SSF46785">
    <property type="entry name" value="Winged helix' DNA-binding domain"/>
    <property type="match status" value="1"/>
</dbReference>
<keyword evidence="1" id="KW-0805">Transcription regulation</keyword>
<dbReference type="PROSITE" id="PS50949">
    <property type="entry name" value="HTH_GNTR"/>
    <property type="match status" value="1"/>
</dbReference>
<dbReference type="CDD" id="cd07377">
    <property type="entry name" value="WHTH_GntR"/>
    <property type="match status" value="1"/>
</dbReference>
<reference evidence="5 6" key="1">
    <citation type="submission" date="2019-10" db="EMBL/GenBank/DDBJ databases">
        <title>Streptomyces sp. strain GY16 isolated from leaves of Broussonetia papyrifera.</title>
        <authorList>
            <person name="Mo P."/>
        </authorList>
    </citation>
    <scope>NUCLEOTIDE SEQUENCE [LARGE SCALE GENOMIC DNA]</scope>
    <source>
        <strain evidence="5 6">GY16</strain>
    </source>
</reference>
<dbReference type="GO" id="GO:0003677">
    <property type="term" value="F:DNA binding"/>
    <property type="evidence" value="ECO:0007669"/>
    <property type="project" value="UniProtKB-KW"/>
</dbReference>
<keyword evidence="6" id="KW-1185">Reference proteome</keyword>
<dbReference type="PRINTS" id="PR00035">
    <property type="entry name" value="HTHGNTR"/>
</dbReference>
<keyword evidence="2" id="KW-0238">DNA-binding</keyword>
<dbReference type="PANTHER" id="PTHR43537:SF5">
    <property type="entry name" value="UXU OPERON TRANSCRIPTIONAL REGULATOR"/>
    <property type="match status" value="1"/>
</dbReference>
<protein>
    <submittedName>
        <fullName evidence="5">GntR family transcriptional regulator</fullName>
    </submittedName>
</protein>
<evidence type="ECO:0000259" key="4">
    <source>
        <dbReference type="PROSITE" id="PS50949"/>
    </source>
</evidence>
<evidence type="ECO:0000256" key="2">
    <source>
        <dbReference type="ARBA" id="ARBA00023125"/>
    </source>
</evidence>
<dbReference type="SMART" id="SM00895">
    <property type="entry name" value="FCD"/>
    <property type="match status" value="1"/>
</dbReference>